<feature type="region of interest" description="Disordered" evidence="1">
    <location>
        <begin position="29"/>
        <end position="57"/>
    </location>
</feature>
<dbReference type="AlphaFoldDB" id="A6EXS5"/>
<protein>
    <submittedName>
        <fullName evidence="2">Uncharacterized protein</fullName>
    </submittedName>
</protein>
<dbReference type="EMBL" id="ABCP01000005">
    <property type="protein sequence ID" value="EDM48634.1"/>
    <property type="molecule type" value="Genomic_DNA"/>
</dbReference>
<evidence type="ECO:0000256" key="1">
    <source>
        <dbReference type="SAM" id="MobiDB-lite"/>
    </source>
</evidence>
<evidence type="ECO:0000313" key="2">
    <source>
        <dbReference type="EMBL" id="EDM48634.1"/>
    </source>
</evidence>
<dbReference type="RefSeq" id="WP_007152826.1">
    <property type="nucleotide sequence ID" value="NZ_ABCP01000005.1"/>
</dbReference>
<comment type="caution">
    <text evidence="2">The sequence shown here is derived from an EMBL/GenBank/DDBJ whole genome shotgun (WGS) entry which is preliminary data.</text>
</comment>
<reference evidence="2 3" key="1">
    <citation type="submission" date="2007-06" db="EMBL/GenBank/DDBJ databases">
        <authorList>
            <person name="Green D."/>
            <person name="Ferriera S."/>
            <person name="Johnson J."/>
            <person name="Kravitz S."/>
            <person name="Beeson K."/>
            <person name="Sutton G."/>
            <person name="Rogers Y.-H."/>
            <person name="Friedman R."/>
            <person name="Frazier M."/>
            <person name="Venter J.C."/>
        </authorList>
    </citation>
    <scope>NUCLEOTIDE SEQUENCE [LARGE SCALE GENOMIC DNA]</scope>
    <source>
        <strain evidence="2 3">DG893</strain>
    </source>
</reference>
<organism evidence="2 3">
    <name type="scientific">Marinobacter algicola DG893</name>
    <dbReference type="NCBI Taxonomy" id="443152"/>
    <lineage>
        <taxon>Bacteria</taxon>
        <taxon>Pseudomonadati</taxon>
        <taxon>Pseudomonadota</taxon>
        <taxon>Gammaproteobacteria</taxon>
        <taxon>Pseudomonadales</taxon>
        <taxon>Marinobacteraceae</taxon>
        <taxon>Marinobacter</taxon>
    </lineage>
</organism>
<keyword evidence="3" id="KW-1185">Reference proteome</keyword>
<gene>
    <name evidence="2" type="ORF">MDG893_16502</name>
</gene>
<dbReference type="Proteomes" id="UP000005856">
    <property type="component" value="Unassembled WGS sequence"/>
</dbReference>
<name>A6EXS5_9GAMM</name>
<evidence type="ECO:0000313" key="3">
    <source>
        <dbReference type="Proteomes" id="UP000005856"/>
    </source>
</evidence>
<proteinExistence type="predicted"/>
<sequence length="57" mass="6321">MSRTATQLAGNASSIFQAWLDLKRQADHNTQFHANREQTMPGTTRKTFGKSQAGNGR</sequence>
<accession>A6EXS5</accession>